<evidence type="ECO:0000256" key="1">
    <source>
        <dbReference type="SAM" id="SignalP"/>
    </source>
</evidence>
<keyword evidence="3" id="KW-1185">Reference proteome</keyword>
<gene>
    <name evidence="2" type="ORF">MGU_09193</name>
</gene>
<dbReference type="EMBL" id="AZNH01000058">
    <property type="protein sequence ID" value="KID83523.1"/>
    <property type="molecule type" value="Genomic_DNA"/>
</dbReference>
<sequence length="224" mass="25303">MKHLNIVFAAFVGISSARSVLTARQEDNKVTPEKICAWFETRLDLPTGLDERCRPDAQKCIDNQLKKSQVLDQVAQDDITLCTFGPRIGNPSTDYLSICDDLDVTRETCRSNTSWCVMEDDTHTQDKNTALDRVRSCVAERILNEDGDETSVKCNSTVASRDLGRAICNEDHFPVSTTWEEEDEKYKLVEDCRKEFYRTTPASDILKHTQLGQYCHSQGVEAGV</sequence>
<dbReference type="Proteomes" id="UP000031192">
    <property type="component" value="Unassembled WGS sequence"/>
</dbReference>
<organism evidence="2 3">
    <name type="scientific">Metarhizium guizhouense (strain ARSEF 977)</name>
    <dbReference type="NCBI Taxonomy" id="1276136"/>
    <lineage>
        <taxon>Eukaryota</taxon>
        <taxon>Fungi</taxon>
        <taxon>Dikarya</taxon>
        <taxon>Ascomycota</taxon>
        <taxon>Pezizomycotina</taxon>
        <taxon>Sordariomycetes</taxon>
        <taxon>Hypocreomycetidae</taxon>
        <taxon>Hypocreales</taxon>
        <taxon>Clavicipitaceae</taxon>
        <taxon>Metarhizium</taxon>
    </lineage>
</organism>
<dbReference type="HOGENOM" id="CLU_1235285_0_0_1"/>
<reference evidence="2 3" key="1">
    <citation type="journal article" date="2014" name="Proc. Natl. Acad. Sci. U.S.A.">
        <title>Trajectory and genomic determinants of fungal-pathogen speciation and host adaptation.</title>
        <authorList>
            <person name="Hu X."/>
            <person name="Xiao G."/>
            <person name="Zheng P."/>
            <person name="Shang Y."/>
            <person name="Su Y."/>
            <person name="Zhang X."/>
            <person name="Liu X."/>
            <person name="Zhan S."/>
            <person name="St Leger R.J."/>
            <person name="Wang C."/>
        </authorList>
    </citation>
    <scope>NUCLEOTIDE SEQUENCE [LARGE SCALE GENOMIC DNA]</scope>
    <source>
        <strain evidence="2 3">ARSEF 977</strain>
    </source>
</reference>
<keyword evidence="1" id="KW-0732">Signal</keyword>
<comment type="caution">
    <text evidence="2">The sequence shown here is derived from an EMBL/GenBank/DDBJ whole genome shotgun (WGS) entry which is preliminary data.</text>
</comment>
<dbReference type="AlphaFoldDB" id="A0A0B4GLR5"/>
<name>A0A0B4GLR5_METGA</name>
<proteinExistence type="predicted"/>
<evidence type="ECO:0000313" key="3">
    <source>
        <dbReference type="Proteomes" id="UP000031192"/>
    </source>
</evidence>
<protein>
    <submittedName>
        <fullName evidence="2">Uncharacterized protein</fullName>
    </submittedName>
</protein>
<accession>A0A0B4GLR5</accession>
<feature type="chain" id="PRO_5002088897" evidence="1">
    <location>
        <begin position="18"/>
        <end position="224"/>
    </location>
</feature>
<feature type="signal peptide" evidence="1">
    <location>
        <begin position="1"/>
        <end position="17"/>
    </location>
</feature>
<evidence type="ECO:0000313" key="2">
    <source>
        <dbReference type="EMBL" id="KID83523.1"/>
    </source>
</evidence>